<protein>
    <submittedName>
        <fullName evidence="2">Uncharacterized protein</fullName>
    </submittedName>
</protein>
<accession>A0A914SBL7</accession>
<sequence>MCTIPRLGGYFTKHEMPEKIYSRRFSSVYHTGNLIKEACIKWRIRPNIACDIEVIMHAYAWNLTILVRRSSKNIVASYISQRAVFTIHRWSVFKRWQELQQEENEYKKEKDALKNFIRLPTGLYITPERSSDGKWLIHISFLILNNEVNSQFAWMLFLDPVNEERVVRDICYSIFYVFV</sequence>
<dbReference type="Proteomes" id="UP000887564">
    <property type="component" value="Unplaced"/>
</dbReference>
<dbReference type="AlphaFoldDB" id="A0A914SBL7"/>
<evidence type="ECO:0000313" key="1">
    <source>
        <dbReference type="Proteomes" id="UP000887564"/>
    </source>
</evidence>
<organism evidence="1 2">
    <name type="scientific">Parascaris equorum</name>
    <name type="common">Equine roundworm</name>
    <dbReference type="NCBI Taxonomy" id="6256"/>
    <lineage>
        <taxon>Eukaryota</taxon>
        <taxon>Metazoa</taxon>
        <taxon>Ecdysozoa</taxon>
        <taxon>Nematoda</taxon>
        <taxon>Chromadorea</taxon>
        <taxon>Rhabditida</taxon>
        <taxon>Spirurina</taxon>
        <taxon>Ascaridomorpha</taxon>
        <taxon>Ascaridoidea</taxon>
        <taxon>Ascarididae</taxon>
        <taxon>Parascaris</taxon>
    </lineage>
</organism>
<reference evidence="2" key="1">
    <citation type="submission" date="2022-11" db="UniProtKB">
        <authorList>
            <consortium name="WormBaseParasite"/>
        </authorList>
    </citation>
    <scope>IDENTIFICATION</scope>
</reference>
<dbReference type="WBParaSite" id="PEQ_0001149101-mRNA-1">
    <property type="protein sequence ID" value="PEQ_0001149101-mRNA-1"/>
    <property type="gene ID" value="PEQ_0001149101"/>
</dbReference>
<proteinExistence type="predicted"/>
<name>A0A914SBL7_PAREQ</name>
<keyword evidence="1" id="KW-1185">Reference proteome</keyword>
<evidence type="ECO:0000313" key="2">
    <source>
        <dbReference type="WBParaSite" id="PEQ_0001149101-mRNA-1"/>
    </source>
</evidence>